<dbReference type="InterPro" id="IPR000682">
    <property type="entry name" value="PCMT"/>
</dbReference>
<keyword evidence="4" id="KW-0489">Methyltransferase</keyword>
<dbReference type="EMBL" id="PJRP01000002">
    <property type="protein sequence ID" value="PLQ01566.1"/>
    <property type="molecule type" value="Genomic_DNA"/>
</dbReference>
<dbReference type="AlphaFoldDB" id="A0A2N5CH46"/>
<keyword evidence="4" id="KW-0808">Transferase</keyword>
<gene>
    <name evidence="4" type="ORF">CYJ10_07790</name>
</gene>
<reference evidence="4 5" key="1">
    <citation type="submission" date="2017-12" db="EMBL/GenBank/DDBJ databases">
        <title>Genome sequence of the active heterotrophic nitrifier-denitrifier, Cupriavidus pauculus UM1.</title>
        <authorList>
            <person name="Putonti C."/>
            <person name="Castignetti D."/>
        </authorList>
    </citation>
    <scope>NUCLEOTIDE SEQUENCE [LARGE SCALE GENOMIC DNA]</scope>
    <source>
        <strain evidence="4 5">UM1</strain>
    </source>
</reference>
<dbReference type="InterPro" id="IPR029063">
    <property type="entry name" value="SAM-dependent_MTases_sf"/>
</dbReference>
<dbReference type="PANTHER" id="PTHR11579">
    <property type="entry name" value="PROTEIN-L-ISOASPARTATE O-METHYLTRANSFERASE"/>
    <property type="match status" value="1"/>
</dbReference>
<dbReference type="GO" id="GO:0005737">
    <property type="term" value="C:cytoplasm"/>
    <property type="evidence" value="ECO:0007669"/>
    <property type="project" value="TreeGrafter"/>
</dbReference>
<dbReference type="RefSeq" id="WP_101680916.1">
    <property type="nucleotide sequence ID" value="NZ_PJRP01000002.1"/>
</dbReference>
<organism evidence="4 5">
    <name type="scientific">Cupriavidus pauculus</name>
    <dbReference type="NCBI Taxonomy" id="82633"/>
    <lineage>
        <taxon>Bacteria</taxon>
        <taxon>Pseudomonadati</taxon>
        <taxon>Pseudomonadota</taxon>
        <taxon>Betaproteobacteria</taxon>
        <taxon>Burkholderiales</taxon>
        <taxon>Burkholderiaceae</taxon>
        <taxon>Cupriavidus</taxon>
    </lineage>
</organism>
<dbReference type="GO" id="GO:0032259">
    <property type="term" value="P:methylation"/>
    <property type="evidence" value="ECO:0007669"/>
    <property type="project" value="UniProtKB-KW"/>
</dbReference>
<dbReference type="SUPFAM" id="SSF53335">
    <property type="entry name" value="S-adenosyl-L-methionine-dependent methyltransferases"/>
    <property type="match status" value="1"/>
</dbReference>
<evidence type="ECO:0000256" key="2">
    <source>
        <dbReference type="ARBA" id="ARBA00013346"/>
    </source>
</evidence>
<dbReference type="CDD" id="cd02440">
    <property type="entry name" value="AdoMet_MTases"/>
    <property type="match status" value="1"/>
</dbReference>
<dbReference type="Gene3D" id="3.40.50.150">
    <property type="entry name" value="Vaccinia Virus protein VP39"/>
    <property type="match status" value="1"/>
</dbReference>
<accession>A0A2N5CH46</accession>
<evidence type="ECO:0000313" key="4">
    <source>
        <dbReference type="EMBL" id="PLQ01566.1"/>
    </source>
</evidence>
<dbReference type="Pfam" id="PF01135">
    <property type="entry name" value="PCMT"/>
    <property type="match status" value="1"/>
</dbReference>
<evidence type="ECO:0000313" key="5">
    <source>
        <dbReference type="Proteomes" id="UP000234341"/>
    </source>
</evidence>
<sequence length="217" mass="23721">MDLEKARFNMIEQQIRPWDVLDQEILDLLAVVKREQFVPQAYAALAFVDMEIPLPGGENMMPPRVEARLLQDLNVRKHENVLEIGAGSGYMAALLAARGRHVVTVDIRPELVALARQNLANAGVTNVEVAEGNAADGWAVAAPYDVICISGSLPELPQSILSQVKVGGRIAAIIGEAPVMEARIITRVSETEYQVVNLFETLVKPLQGAAQPSRFKF</sequence>
<dbReference type="STRING" id="82633.GCA_000974605_06242"/>
<dbReference type="Proteomes" id="UP000234341">
    <property type="component" value="Unassembled WGS sequence"/>
</dbReference>
<protein>
    <recommendedName>
        <fullName evidence="2">Protein-L-isoaspartate O-methyltransferase</fullName>
    </recommendedName>
    <alternativeName>
        <fullName evidence="3">Protein L-isoaspartyl methyltransferase</fullName>
    </alternativeName>
</protein>
<evidence type="ECO:0000256" key="1">
    <source>
        <dbReference type="ARBA" id="ARBA00005369"/>
    </source>
</evidence>
<comment type="similarity">
    <text evidence="1">Belongs to the methyltransferase superfamily. L-isoaspartyl/D-aspartyl protein methyltransferase family.</text>
</comment>
<dbReference type="OrthoDB" id="9810066at2"/>
<name>A0A2N5CH46_9BURK</name>
<dbReference type="PANTHER" id="PTHR11579:SF18">
    <property type="entry name" value="PROTEIN-L-ISOASPARTATE O-METHYLTRANSFERASE"/>
    <property type="match status" value="1"/>
</dbReference>
<comment type="caution">
    <text evidence="4">The sequence shown here is derived from an EMBL/GenBank/DDBJ whole genome shotgun (WGS) entry which is preliminary data.</text>
</comment>
<evidence type="ECO:0000256" key="3">
    <source>
        <dbReference type="ARBA" id="ARBA00030757"/>
    </source>
</evidence>
<dbReference type="GO" id="GO:0004719">
    <property type="term" value="F:protein-L-isoaspartate (D-aspartate) O-methyltransferase activity"/>
    <property type="evidence" value="ECO:0007669"/>
    <property type="project" value="InterPro"/>
</dbReference>
<proteinExistence type="inferred from homology"/>